<name>A0A1M6QXV2_9FIRM</name>
<feature type="domain" description="Ppx/GppA phosphatase N-terminal" evidence="2">
    <location>
        <begin position="17"/>
        <end position="293"/>
    </location>
</feature>
<dbReference type="EMBL" id="FQZY01000038">
    <property type="protein sequence ID" value="SHK25006.1"/>
    <property type="molecule type" value="Genomic_DNA"/>
</dbReference>
<dbReference type="OrthoDB" id="9807195at2"/>
<dbReference type="Gene3D" id="3.30.420.150">
    <property type="entry name" value="Exopolyphosphatase. Domain 2"/>
    <property type="match status" value="1"/>
</dbReference>
<evidence type="ECO:0000259" key="2">
    <source>
        <dbReference type="Pfam" id="PF02541"/>
    </source>
</evidence>
<dbReference type="PANTHER" id="PTHR30005">
    <property type="entry name" value="EXOPOLYPHOSPHATASE"/>
    <property type="match status" value="1"/>
</dbReference>
<sequence>MYGIIDIGSNTMRLSCYRVVDKKLLPTFHKKSMAGLAGYVDEDNCLSKKGIKKVVDTLDDFKKIIMCIGLDRLYVTATASLRNVDNTEKIVKEIYDKTGIEVEIISGKKEAMYDFAGATYGTDFETGIVIDIGGGSTELVCFKDEKVESADSIPIGSLKAFSKYVEGLFPTEDEDEEIREHVRKELDKLQIGKQRLALGVGGTNRACLKLYNEYFDCSVDNTVMECDKIKELLNELRHGKKAGMARILKIVPDRIHTIIPGMIVLDTINDYCRCRKIQMAAGGVREGYMMEKVL</sequence>
<dbReference type="CDD" id="cd24052">
    <property type="entry name" value="ASKHA_NBD_HpPPX-GppA-like"/>
    <property type="match status" value="1"/>
</dbReference>
<dbReference type="RefSeq" id="WP_084534035.1">
    <property type="nucleotide sequence ID" value="NZ_FQZY01000038.1"/>
</dbReference>
<comment type="similarity">
    <text evidence="1">Belongs to the GppA/Ppx family.</text>
</comment>
<dbReference type="SUPFAM" id="SSF53067">
    <property type="entry name" value="Actin-like ATPase domain"/>
    <property type="match status" value="2"/>
</dbReference>
<accession>A0A1M6QXV2</accession>
<dbReference type="Proteomes" id="UP000184301">
    <property type="component" value="Unassembled WGS sequence"/>
</dbReference>
<dbReference type="Gene3D" id="3.30.420.40">
    <property type="match status" value="1"/>
</dbReference>
<dbReference type="PANTHER" id="PTHR30005:SF0">
    <property type="entry name" value="RETROGRADE REGULATION PROTEIN 2"/>
    <property type="match status" value="1"/>
</dbReference>
<organism evidence="3 4">
    <name type="scientific">Hespellia stercorisuis DSM 15480</name>
    <dbReference type="NCBI Taxonomy" id="1121950"/>
    <lineage>
        <taxon>Bacteria</taxon>
        <taxon>Bacillati</taxon>
        <taxon>Bacillota</taxon>
        <taxon>Clostridia</taxon>
        <taxon>Lachnospirales</taxon>
        <taxon>Lachnospiraceae</taxon>
        <taxon>Hespellia</taxon>
    </lineage>
</organism>
<dbReference type="InterPro" id="IPR050273">
    <property type="entry name" value="GppA/Ppx_hydrolase"/>
</dbReference>
<dbReference type="STRING" id="1121950.SAMN02745243_02554"/>
<dbReference type="Pfam" id="PF02541">
    <property type="entry name" value="Ppx-GppA"/>
    <property type="match status" value="1"/>
</dbReference>
<evidence type="ECO:0000313" key="3">
    <source>
        <dbReference type="EMBL" id="SHK25006.1"/>
    </source>
</evidence>
<evidence type="ECO:0000313" key="4">
    <source>
        <dbReference type="Proteomes" id="UP000184301"/>
    </source>
</evidence>
<protein>
    <submittedName>
        <fullName evidence="3">Exopolyphosphatase / guanosine-5'-triphosphate,3'-diphosphate pyrophosphatase</fullName>
    </submittedName>
</protein>
<keyword evidence="4" id="KW-1185">Reference proteome</keyword>
<evidence type="ECO:0000256" key="1">
    <source>
        <dbReference type="ARBA" id="ARBA00007125"/>
    </source>
</evidence>
<dbReference type="InterPro" id="IPR043129">
    <property type="entry name" value="ATPase_NBD"/>
</dbReference>
<dbReference type="GO" id="GO:0006357">
    <property type="term" value="P:regulation of transcription by RNA polymerase II"/>
    <property type="evidence" value="ECO:0007669"/>
    <property type="project" value="TreeGrafter"/>
</dbReference>
<dbReference type="InterPro" id="IPR003695">
    <property type="entry name" value="Ppx_GppA_N"/>
</dbReference>
<gene>
    <name evidence="3" type="ORF">SAMN02745243_02554</name>
</gene>
<proteinExistence type="inferred from homology"/>
<dbReference type="AlphaFoldDB" id="A0A1M6QXV2"/>
<reference evidence="3 4" key="1">
    <citation type="submission" date="2016-11" db="EMBL/GenBank/DDBJ databases">
        <authorList>
            <person name="Jaros S."/>
            <person name="Januszkiewicz K."/>
            <person name="Wedrychowicz H."/>
        </authorList>
    </citation>
    <scope>NUCLEOTIDE SEQUENCE [LARGE SCALE GENOMIC DNA]</scope>
    <source>
        <strain evidence="3 4">DSM 15480</strain>
    </source>
</reference>